<evidence type="ECO:0000313" key="8">
    <source>
        <dbReference type="EMBL" id="OBR36760.1"/>
    </source>
</evidence>
<keyword evidence="7" id="KW-0479">Metal-binding</keyword>
<evidence type="ECO:0000256" key="2">
    <source>
        <dbReference type="ARBA" id="ARBA00022679"/>
    </source>
</evidence>
<dbReference type="Pfam" id="PF01202">
    <property type="entry name" value="SKI"/>
    <property type="match status" value="1"/>
</dbReference>
<evidence type="ECO:0000256" key="3">
    <source>
        <dbReference type="ARBA" id="ARBA00022741"/>
    </source>
</evidence>
<comment type="function">
    <text evidence="7">Catalyzes the specific phosphorylation of the 3-hydroxyl group of shikimic acid using ATP as a cosubstrate.</text>
</comment>
<dbReference type="KEGG" id="mart:BTR34_14030"/>
<evidence type="ECO:0000313" key="9">
    <source>
        <dbReference type="Proteomes" id="UP000092164"/>
    </source>
</evidence>
<sequence>MKIVLLGYMGSGKTTVGRIVANHLNIKFLDLDAYIEEAERMSVSSIFNEKGEIYFRKKEMEYLSEIFLIENSFVLSLGGGTPCFGTNMELINEKTKNSFYLNIGIPELVTRLMKEKNHRPMISHLQDQELTEFVGKHLFERSFFYNKAHHKIKCNNNSPTEIAEIIINSLV</sequence>
<keyword evidence="5 7" id="KW-0067">ATP-binding</keyword>
<comment type="pathway">
    <text evidence="7">Metabolic intermediate biosynthesis; chorismate biosynthesis; chorismate from D-erythrose 4-phosphate and phosphoenolpyruvate: step 5/7.</text>
</comment>
<comment type="caution">
    <text evidence="8">The sequence shown here is derived from an EMBL/GenBank/DDBJ whole genome shotgun (WGS) entry which is preliminary data.</text>
</comment>
<organism evidence="8 9">
    <name type="scientific">Maribacter hydrothermalis</name>
    <dbReference type="NCBI Taxonomy" id="1836467"/>
    <lineage>
        <taxon>Bacteria</taxon>
        <taxon>Pseudomonadati</taxon>
        <taxon>Bacteroidota</taxon>
        <taxon>Flavobacteriia</taxon>
        <taxon>Flavobacteriales</taxon>
        <taxon>Flavobacteriaceae</taxon>
        <taxon>Maribacter</taxon>
    </lineage>
</organism>
<dbReference type="CDD" id="cd00464">
    <property type="entry name" value="SK"/>
    <property type="match status" value="1"/>
</dbReference>
<dbReference type="PRINTS" id="PR01100">
    <property type="entry name" value="SHIKIMTKNASE"/>
</dbReference>
<keyword evidence="9" id="KW-1185">Reference proteome</keyword>
<evidence type="ECO:0000256" key="6">
    <source>
        <dbReference type="ARBA" id="ARBA00023141"/>
    </source>
</evidence>
<keyword evidence="2 7" id="KW-0808">Transferase</keyword>
<dbReference type="GO" id="GO:0009423">
    <property type="term" value="P:chorismate biosynthetic process"/>
    <property type="evidence" value="ECO:0007669"/>
    <property type="project" value="UniProtKB-UniRule"/>
</dbReference>
<keyword evidence="6 7" id="KW-0057">Aromatic amino acid biosynthesis</keyword>
<keyword evidence="7" id="KW-0963">Cytoplasm</keyword>
<accession>A0A1B7Z2H9</accession>
<dbReference type="HAMAP" id="MF_00109">
    <property type="entry name" value="Shikimate_kinase"/>
    <property type="match status" value="1"/>
</dbReference>
<evidence type="ECO:0000256" key="4">
    <source>
        <dbReference type="ARBA" id="ARBA00022777"/>
    </source>
</evidence>
<dbReference type="AlphaFoldDB" id="A0A1B7Z2H9"/>
<proteinExistence type="inferred from homology"/>
<comment type="cofactor">
    <cofactor evidence="7">
        <name>Mg(2+)</name>
        <dbReference type="ChEBI" id="CHEBI:18420"/>
    </cofactor>
    <text evidence="7">Binds 1 Mg(2+) ion per subunit.</text>
</comment>
<comment type="subcellular location">
    <subcellularLocation>
        <location evidence="7">Cytoplasm</location>
    </subcellularLocation>
</comment>
<gene>
    <name evidence="7" type="primary">aroK</name>
    <name evidence="8" type="ORF">A9200_09920</name>
</gene>
<feature type="binding site" evidence="7">
    <location>
        <position position="56"/>
    </location>
    <ligand>
        <name>substrate</name>
    </ligand>
</feature>
<evidence type="ECO:0000256" key="1">
    <source>
        <dbReference type="ARBA" id="ARBA00022605"/>
    </source>
</evidence>
<dbReference type="SUPFAM" id="SSF52540">
    <property type="entry name" value="P-loop containing nucleoside triphosphate hydrolases"/>
    <property type="match status" value="1"/>
</dbReference>
<dbReference type="GO" id="GO:0008652">
    <property type="term" value="P:amino acid biosynthetic process"/>
    <property type="evidence" value="ECO:0007669"/>
    <property type="project" value="UniProtKB-KW"/>
</dbReference>
<dbReference type="GO" id="GO:0000287">
    <property type="term" value="F:magnesium ion binding"/>
    <property type="evidence" value="ECO:0007669"/>
    <property type="project" value="UniProtKB-UniRule"/>
</dbReference>
<dbReference type="EMBL" id="LZFP01000045">
    <property type="protein sequence ID" value="OBR36760.1"/>
    <property type="molecule type" value="Genomic_DNA"/>
</dbReference>
<dbReference type="InterPro" id="IPR031322">
    <property type="entry name" value="Shikimate/glucono_kinase"/>
</dbReference>
<dbReference type="EC" id="2.7.1.71" evidence="7"/>
<dbReference type="UniPathway" id="UPA00053">
    <property type="reaction ID" value="UER00088"/>
</dbReference>
<comment type="caution">
    <text evidence="7">Lacks conserved residue(s) required for the propagation of feature annotation.</text>
</comment>
<dbReference type="Gene3D" id="3.40.50.300">
    <property type="entry name" value="P-loop containing nucleotide triphosphate hydrolases"/>
    <property type="match status" value="1"/>
</dbReference>
<dbReference type="GO" id="GO:0009073">
    <property type="term" value="P:aromatic amino acid family biosynthetic process"/>
    <property type="evidence" value="ECO:0007669"/>
    <property type="project" value="UniProtKB-KW"/>
</dbReference>
<name>A0A1B7Z2H9_9FLAO</name>
<comment type="subunit">
    <text evidence="7">Monomer.</text>
</comment>
<feature type="binding site" evidence="7">
    <location>
        <position position="14"/>
    </location>
    <ligand>
        <name>Mg(2+)</name>
        <dbReference type="ChEBI" id="CHEBI:18420"/>
    </ligand>
</feature>
<feature type="binding site" evidence="7">
    <location>
        <position position="79"/>
    </location>
    <ligand>
        <name>substrate</name>
    </ligand>
</feature>
<dbReference type="GO" id="GO:0005524">
    <property type="term" value="F:ATP binding"/>
    <property type="evidence" value="ECO:0007669"/>
    <property type="project" value="UniProtKB-UniRule"/>
</dbReference>
<dbReference type="InterPro" id="IPR027417">
    <property type="entry name" value="P-loop_NTPase"/>
</dbReference>
<dbReference type="STRING" id="1836467.BTR34_14030"/>
<comment type="similarity">
    <text evidence="7">Belongs to the shikimate kinase family.</text>
</comment>
<keyword evidence="7" id="KW-0460">Magnesium</keyword>
<keyword evidence="3 7" id="KW-0547">Nucleotide-binding</keyword>
<keyword evidence="4 7" id="KW-0418">Kinase</keyword>
<dbReference type="OrthoDB" id="9800332at2"/>
<evidence type="ECO:0000256" key="7">
    <source>
        <dbReference type="HAMAP-Rule" id="MF_00109"/>
    </source>
</evidence>
<dbReference type="Proteomes" id="UP000092164">
    <property type="component" value="Unassembled WGS sequence"/>
</dbReference>
<reference evidence="9" key="1">
    <citation type="submission" date="2016-06" db="EMBL/GenBank/DDBJ databases">
        <authorList>
            <person name="Zhan P."/>
        </authorList>
    </citation>
    <scope>NUCLEOTIDE SEQUENCE [LARGE SCALE GENOMIC DNA]</scope>
    <source>
        <strain evidence="9">T28</strain>
    </source>
</reference>
<keyword evidence="1 7" id="KW-0028">Amino-acid biosynthesis</keyword>
<dbReference type="PANTHER" id="PTHR21087">
    <property type="entry name" value="SHIKIMATE KINASE"/>
    <property type="match status" value="1"/>
</dbReference>
<feature type="binding site" evidence="7">
    <location>
        <position position="32"/>
    </location>
    <ligand>
        <name>substrate</name>
    </ligand>
</feature>
<comment type="catalytic activity">
    <reaction evidence="7">
        <text>shikimate + ATP = 3-phosphoshikimate + ADP + H(+)</text>
        <dbReference type="Rhea" id="RHEA:13121"/>
        <dbReference type="ChEBI" id="CHEBI:15378"/>
        <dbReference type="ChEBI" id="CHEBI:30616"/>
        <dbReference type="ChEBI" id="CHEBI:36208"/>
        <dbReference type="ChEBI" id="CHEBI:145989"/>
        <dbReference type="ChEBI" id="CHEBI:456216"/>
        <dbReference type="EC" id="2.7.1.71"/>
    </reaction>
</comment>
<dbReference type="PANTHER" id="PTHR21087:SF16">
    <property type="entry name" value="SHIKIMATE KINASE 1, CHLOROPLASTIC"/>
    <property type="match status" value="1"/>
</dbReference>
<feature type="binding site" evidence="7">
    <location>
        <begin position="10"/>
        <end position="15"/>
    </location>
    <ligand>
        <name>ATP</name>
        <dbReference type="ChEBI" id="CHEBI:30616"/>
    </ligand>
</feature>
<feature type="binding site" evidence="7">
    <location>
        <position position="119"/>
    </location>
    <ligand>
        <name>ATP</name>
        <dbReference type="ChEBI" id="CHEBI:30616"/>
    </ligand>
</feature>
<evidence type="ECO:0000256" key="5">
    <source>
        <dbReference type="ARBA" id="ARBA00022840"/>
    </source>
</evidence>
<dbReference type="GO" id="GO:0005829">
    <property type="term" value="C:cytosol"/>
    <property type="evidence" value="ECO:0007669"/>
    <property type="project" value="TreeGrafter"/>
</dbReference>
<protein>
    <recommendedName>
        <fullName evidence="7">Shikimate kinase</fullName>
        <shortName evidence="7">SK</shortName>
        <ecNumber evidence="7">2.7.1.71</ecNumber>
    </recommendedName>
</protein>
<dbReference type="GO" id="GO:0004765">
    <property type="term" value="F:shikimate kinase activity"/>
    <property type="evidence" value="ECO:0007669"/>
    <property type="project" value="UniProtKB-UniRule"/>
</dbReference>
<feature type="binding site" evidence="7">
    <location>
        <position position="141"/>
    </location>
    <ligand>
        <name>substrate</name>
    </ligand>
</feature>
<dbReference type="InterPro" id="IPR000623">
    <property type="entry name" value="Shikimate_kinase/TSH1"/>
</dbReference>